<evidence type="ECO:0000256" key="2">
    <source>
        <dbReference type="ARBA" id="ARBA00001911"/>
    </source>
</evidence>
<comment type="catalytic activity">
    <reaction evidence="1 18">
        <text>7-phospho-2-dehydro-3-deoxy-D-arabino-heptonate = 3-dehydroquinate + phosphate</text>
        <dbReference type="Rhea" id="RHEA:21968"/>
        <dbReference type="ChEBI" id="CHEBI:32364"/>
        <dbReference type="ChEBI" id="CHEBI:43474"/>
        <dbReference type="ChEBI" id="CHEBI:58394"/>
        <dbReference type="EC" id="4.2.3.4"/>
    </reaction>
</comment>
<evidence type="ECO:0000313" key="22">
    <source>
        <dbReference type="Proteomes" id="UP001597322"/>
    </source>
</evidence>
<dbReference type="Proteomes" id="UP001597322">
    <property type="component" value="Unassembled WGS sequence"/>
</dbReference>
<comment type="similarity">
    <text evidence="6 18">Belongs to the sugar phosphate cyclases superfamily. Dehydroquinate synthase family.</text>
</comment>
<evidence type="ECO:0000259" key="19">
    <source>
        <dbReference type="Pfam" id="PF01761"/>
    </source>
</evidence>
<dbReference type="InterPro" id="IPR050071">
    <property type="entry name" value="Dehydroquinate_synthase"/>
</dbReference>
<feature type="binding site" evidence="18">
    <location>
        <position position="256"/>
    </location>
    <ligand>
        <name>Zn(2+)</name>
        <dbReference type="ChEBI" id="CHEBI:29105"/>
    </ligand>
</feature>
<dbReference type="InterPro" id="IPR016037">
    <property type="entry name" value="DHQ_synth_AroB"/>
</dbReference>
<evidence type="ECO:0000256" key="7">
    <source>
        <dbReference type="ARBA" id="ARBA00013031"/>
    </source>
</evidence>
<evidence type="ECO:0000256" key="14">
    <source>
        <dbReference type="ARBA" id="ARBA00023027"/>
    </source>
</evidence>
<evidence type="ECO:0000256" key="15">
    <source>
        <dbReference type="ARBA" id="ARBA00023141"/>
    </source>
</evidence>
<evidence type="ECO:0000256" key="3">
    <source>
        <dbReference type="ARBA" id="ARBA00003485"/>
    </source>
</evidence>
<comment type="cofactor">
    <cofactor evidence="18">
        <name>Co(2+)</name>
        <dbReference type="ChEBI" id="CHEBI:48828"/>
    </cofactor>
    <cofactor evidence="18">
        <name>Zn(2+)</name>
        <dbReference type="ChEBI" id="CHEBI:29105"/>
    </cofactor>
    <text evidence="18">Binds 1 divalent metal cation per subunit. Can use either Co(2+) or Zn(2+).</text>
</comment>
<dbReference type="EMBL" id="JBHUEQ010000023">
    <property type="protein sequence ID" value="MFD1746481.1"/>
    <property type="molecule type" value="Genomic_DNA"/>
</dbReference>
<dbReference type="PANTHER" id="PTHR43622:SF7">
    <property type="entry name" value="3-DEHYDROQUINATE SYNTHASE, CHLOROPLASTIC"/>
    <property type="match status" value="1"/>
</dbReference>
<comment type="subcellular location">
    <subcellularLocation>
        <location evidence="4 18">Cytoplasm</location>
    </subcellularLocation>
</comment>
<feature type="binding site" evidence="18">
    <location>
        <position position="152"/>
    </location>
    <ligand>
        <name>NAD(+)</name>
        <dbReference type="ChEBI" id="CHEBI:57540"/>
    </ligand>
</feature>
<keyword evidence="16 18" id="KW-0456">Lyase</keyword>
<dbReference type="RefSeq" id="WP_377402170.1">
    <property type="nucleotide sequence ID" value="NZ_JBHUEQ010000023.1"/>
</dbReference>
<keyword evidence="11 18" id="KW-0479">Metal-binding</keyword>
<evidence type="ECO:0000256" key="8">
    <source>
        <dbReference type="ARBA" id="ARBA00017684"/>
    </source>
</evidence>
<dbReference type="HAMAP" id="MF_00110">
    <property type="entry name" value="DHQ_synthase"/>
    <property type="match status" value="1"/>
</dbReference>
<evidence type="ECO:0000256" key="12">
    <source>
        <dbReference type="ARBA" id="ARBA00022741"/>
    </source>
</evidence>
<evidence type="ECO:0000256" key="18">
    <source>
        <dbReference type="HAMAP-Rule" id="MF_00110"/>
    </source>
</evidence>
<feature type="binding site" evidence="18">
    <location>
        <position position="275"/>
    </location>
    <ligand>
        <name>Zn(2+)</name>
        <dbReference type="ChEBI" id="CHEBI:29105"/>
    </ligand>
</feature>
<keyword evidence="22" id="KW-1185">Reference proteome</keyword>
<dbReference type="GO" id="GO:0003856">
    <property type="term" value="F:3-dehydroquinate synthase activity"/>
    <property type="evidence" value="ECO:0007669"/>
    <property type="project" value="UniProtKB-EC"/>
</dbReference>
<evidence type="ECO:0000256" key="9">
    <source>
        <dbReference type="ARBA" id="ARBA00022490"/>
    </source>
</evidence>
<evidence type="ECO:0000256" key="10">
    <source>
        <dbReference type="ARBA" id="ARBA00022605"/>
    </source>
</evidence>
<comment type="caution">
    <text evidence="18">Lacks conserved residue(s) required for the propagation of feature annotation.</text>
</comment>
<name>A0ABW4M536_9HYPH</name>
<dbReference type="Gene3D" id="3.40.50.1970">
    <property type="match status" value="1"/>
</dbReference>
<dbReference type="EC" id="4.2.3.4" evidence="7 18"/>
<organism evidence="21 22">
    <name type="scientific">Rhizobium helianthi</name>
    <dbReference type="NCBI Taxonomy" id="1132695"/>
    <lineage>
        <taxon>Bacteria</taxon>
        <taxon>Pseudomonadati</taxon>
        <taxon>Pseudomonadota</taxon>
        <taxon>Alphaproteobacteria</taxon>
        <taxon>Hyphomicrobiales</taxon>
        <taxon>Rhizobiaceae</taxon>
        <taxon>Rhizobium/Agrobacterium group</taxon>
        <taxon>Rhizobium</taxon>
    </lineage>
</organism>
<keyword evidence="12 18" id="KW-0547">Nucleotide-binding</keyword>
<keyword evidence="9 18" id="KW-0963">Cytoplasm</keyword>
<feature type="binding site" evidence="18">
    <location>
        <position position="194"/>
    </location>
    <ligand>
        <name>Zn(2+)</name>
        <dbReference type="ChEBI" id="CHEBI:29105"/>
    </ligand>
</feature>
<dbReference type="PANTHER" id="PTHR43622">
    <property type="entry name" value="3-DEHYDROQUINATE SYNTHASE"/>
    <property type="match status" value="1"/>
</dbReference>
<feature type="binding site" evidence="18">
    <location>
        <begin position="139"/>
        <end position="140"/>
    </location>
    <ligand>
        <name>NAD(+)</name>
        <dbReference type="ChEBI" id="CHEBI:57540"/>
    </ligand>
</feature>
<feature type="binding site" evidence="18">
    <location>
        <begin position="115"/>
        <end position="119"/>
    </location>
    <ligand>
        <name>NAD(+)</name>
        <dbReference type="ChEBI" id="CHEBI:57540"/>
    </ligand>
</feature>
<dbReference type="Pfam" id="PF01761">
    <property type="entry name" value="DHQ_synthase"/>
    <property type="match status" value="1"/>
</dbReference>
<protein>
    <recommendedName>
        <fullName evidence="8 18">3-dehydroquinate synthase</fullName>
        <shortName evidence="18">DHQS</shortName>
        <ecNumber evidence="7 18">4.2.3.4</ecNumber>
    </recommendedName>
</protein>
<dbReference type="Pfam" id="PF24621">
    <property type="entry name" value="DHQS_C"/>
    <property type="match status" value="1"/>
</dbReference>
<dbReference type="SUPFAM" id="SSF56796">
    <property type="entry name" value="Dehydroquinate synthase-like"/>
    <property type="match status" value="1"/>
</dbReference>
<proteinExistence type="inferred from homology"/>
<gene>
    <name evidence="18 21" type="primary">aroB</name>
    <name evidence="21" type="ORF">ACFSE1_13495</name>
</gene>
<keyword evidence="17 18" id="KW-0170">Cobalt</keyword>
<reference evidence="22" key="1">
    <citation type="journal article" date="2019" name="Int. J. Syst. Evol. Microbiol.">
        <title>The Global Catalogue of Microorganisms (GCM) 10K type strain sequencing project: providing services to taxonomists for standard genome sequencing and annotation.</title>
        <authorList>
            <consortium name="The Broad Institute Genomics Platform"/>
            <consortium name="The Broad Institute Genome Sequencing Center for Infectious Disease"/>
            <person name="Wu L."/>
            <person name="Ma J."/>
        </authorList>
    </citation>
    <scope>NUCLEOTIDE SEQUENCE [LARGE SCALE GENOMIC DNA]</scope>
    <source>
        <strain evidence="22">CG52</strain>
    </source>
</reference>
<accession>A0ABW4M536</accession>
<feature type="domain" description="3-dehydroquinate synthase C-terminal" evidence="20">
    <location>
        <begin position="191"/>
        <end position="340"/>
    </location>
</feature>
<evidence type="ECO:0000256" key="6">
    <source>
        <dbReference type="ARBA" id="ARBA00005412"/>
    </source>
</evidence>
<comment type="caution">
    <text evidence="21">The sequence shown here is derived from an EMBL/GenBank/DDBJ whole genome shotgun (WGS) entry which is preliminary data.</text>
</comment>
<evidence type="ECO:0000256" key="13">
    <source>
        <dbReference type="ARBA" id="ARBA00022833"/>
    </source>
</evidence>
<evidence type="ECO:0000313" key="21">
    <source>
        <dbReference type="EMBL" id="MFD1746481.1"/>
    </source>
</evidence>
<evidence type="ECO:0000256" key="17">
    <source>
        <dbReference type="ARBA" id="ARBA00023285"/>
    </source>
</evidence>
<evidence type="ECO:0000256" key="1">
    <source>
        <dbReference type="ARBA" id="ARBA00001393"/>
    </source>
</evidence>
<evidence type="ECO:0000259" key="20">
    <source>
        <dbReference type="Pfam" id="PF24621"/>
    </source>
</evidence>
<feature type="binding site" evidence="18">
    <location>
        <position position="161"/>
    </location>
    <ligand>
        <name>NAD(+)</name>
        <dbReference type="ChEBI" id="CHEBI:57540"/>
    </ligand>
</feature>
<dbReference type="CDD" id="cd08195">
    <property type="entry name" value="DHQS"/>
    <property type="match status" value="1"/>
</dbReference>
<evidence type="ECO:0000256" key="11">
    <source>
        <dbReference type="ARBA" id="ARBA00022723"/>
    </source>
</evidence>
<dbReference type="NCBIfam" id="TIGR01357">
    <property type="entry name" value="aroB"/>
    <property type="match status" value="1"/>
</dbReference>
<keyword evidence="15 18" id="KW-0057">Aromatic amino acid biosynthesis</keyword>
<comment type="function">
    <text evidence="3 18">Catalyzes the conversion of 3-deoxy-D-arabino-heptulosonate 7-phosphate (DAHP) to dehydroquinate (DHQ).</text>
</comment>
<dbReference type="InterPro" id="IPR056179">
    <property type="entry name" value="DHQS_C"/>
</dbReference>
<sequence length="376" mass="40418">MKSTISRDNERLVHVPLGDRAYDILIGPDLIAHAGGEITSRLKVRKAAIITDENVAPLYLDRLVDSLQTDGVETVSLTLPAGEKTKSLEHLTTVCDLALSARIERNDAIIALGGGVIGDLAGFAAGIVRRGVRFVQMPTSLLSQVDSSVGGKTGINTRHGKNLLGVFHQPDLVLADTSALDTLSEREFRAGYAEVAKYGLIDRPDFFEWLEKNWAEVFAGGPARAEAIALSCQAKADVVVEDERETGRRALLNLGHTFGHALEAATHYDSRRLVHGEGVAIGMVLAHRFSARLNLASPDDATRVEAHLKAVGLPTRISDIPGDMPSTEVLMDAIAQDKKVKSGKLTFILTRGIGQSFVANDVATSEVQTFLSQNLA</sequence>
<evidence type="ECO:0000256" key="4">
    <source>
        <dbReference type="ARBA" id="ARBA00004496"/>
    </source>
</evidence>
<keyword evidence="14 18" id="KW-0520">NAD</keyword>
<dbReference type="InterPro" id="IPR030963">
    <property type="entry name" value="DHQ_synth_fam"/>
</dbReference>
<comment type="pathway">
    <text evidence="5 18">Metabolic intermediate biosynthesis; chorismate biosynthesis; chorismate from D-erythrose 4-phosphate and phosphoenolpyruvate: step 2/7.</text>
</comment>
<keyword evidence="10 18" id="KW-0028">Amino-acid biosynthesis</keyword>
<dbReference type="InterPro" id="IPR030960">
    <property type="entry name" value="DHQS/DOIS_N"/>
</dbReference>
<dbReference type="Gene3D" id="1.20.1090.10">
    <property type="entry name" value="Dehydroquinate synthase-like - alpha domain"/>
    <property type="match status" value="1"/>
</dbReference>
<dbReference type="PIRSF" id="PIRSF001455">
    <property type="entry name" value="DHQ_synth"/>
    <property type="match status" value="1"/>
</dbReference>
<evidence type="ECO:0000256" key="16">
    <source>
        <dbReference type="ARBA" id="ARBA00023239"/>
    </source>
</evidence>
<comment type="cofactor">
    <cofactor evidence="2 18">
        <name>NAD(+)</name>
        <dbReference type="ChEBI" id="CHEBI:57540"/>
    </cofactor>
</comment>
<feature type="domain" description="3-dehydroquinate synthase N-terminal" evidence="19">
    <location>
        <begin position="77"/>
        <end position="189"/>
    </location>
</feature>
<keyword evidence="13 18" id="KW-0862">Zinc</keyword>
<evidence type="ECO:0000256" key="5">
    <source>
        <dbReference type="ARBA" id="ARBA00004661"/>
    </source>
</evidence>